<dbReference type="Gene3D" id="1.20.120.330">
    <property type="entry name" value="Nucleotidyltransferases domain 2"/>
    <property type="match status" value="1"/>
</dbReference>
<reference evidence="10 11" key="2">
    <citation type="journal article" date="2012" name="Int. J. Syst. Evol. Microbiol.">
        <title>Magnetococcus marinus gen. nov., sp. nov., a marine, magnetotactic bacterium that represents a novel lineage (Magnetococcaceae fam. nov.; Magnetococcales ord. nov.) at the base of the Alphaproteobacteria.</title>
        <authorList>
            <person name="Bazylinski D.A."/>
            <person name="Williams T.J."/>
            <person name="Lefevre C.T."/>
            <person name="Berg R.J."/>
            <person name="Zhang C.L."/>
            <person name="Bowser S.S."/>
            <person name="Dean A.J."/>
            <person name="Beveridge T.J."/>
        </authorList>
    </citation>
    <scope>NUCLEOTIDE SEQUENCE [LARGE SCALE GENOMIC DNA]</scope>
    <source>
        <strain evidence="11">ATCC BAA-1437 / JCM 17883 / MC-1</strain>
    </source>
</reference>
<gene>
    <name evidence="7" type="primary">glnD</name>
    <name evidence="10" type="ordered locus">Mmc1_1411</name>
</gene>
<keyword evidence="3" id="KW-0677">Repeat</keyword>
<evidence type="ECO:0000256" key="5">
    <source>
        <dbReference type="ARBA" id="ARBA00022842"/>
    </source>
</evidence>
<dbReference type="CDD" id="cd00077">
    <property type="entry name" value="HDc"/>
    <property type="match status" value="1"/>
</dbReference>
<dbReference type="Pfam" id="PF01842">
    <property type="entry name" value="ACT"/>
    <property type="match status" value="1"/>
</dbReference>
<dbReference type="EC" id="3.1.4.-" evidence="7"/>
<name>A0L7H9_MAGMM</name>
<dbReference type="InterPro" id="IPR006674">
    <property type="entry name" value="HD_domain"/>
</dbReference>
<evidence type="ECO:0000256" key="6">
    <source>
        <dbReference type="ARBA" id="ARBA00023268"/>
    </source>
</evidence>
<comment type="cofactor">
    <cofactor evidence="7">
        <name>Mg(2+)</name>
        <dbReference type="ChEBI" id="CHEBI:18420"/>
    </cofactor>
</comment>
<feature type="domain" description="ACT" evidence="8">
    <location>
        <begin position="740"/>
        <end position="829"/>
    </location>
</feature>
<dbReference type="EMBL" id="CP000471">
    <property type="protein sequence ID" value="ABK43922.1"/>
    <property type="molecule type" value="Genomic_DNA"/>
</dbReference>
<comment type="domain">
    <text evidence="7">Has four distinct domains: an N-terminal nucleotidyltransferase (NT) domain responsible for UTase activity, a central HD domain that encodes UR activity, and two C-terminal ACT domains that seem to have a role in glutamine sensing.</text>
</comment>
<proteinExistence type="inferred from homology"/>
<protein>
    <recommendedName>
        <fullName evidence="7">Bifunctional uridylyltransferase/uridylyl-removing enzyme</fullName>
        <shortName evidence="7">UTase/UR</shortName>
    </recommendedName>
    <alternativeName>
        <fullName evidence="7">Bifunctional [protein-PII] modification enzyme</fullName>
    </alternativeName>
    <alternativeName>
        <fullName evidence="7">Bifunctional nitrogen sensor protein</fullName>
    </alternativeName>
    <domain>
        <recommendedName>
            <fullName evidence="7">[Protein-PII] uridylyltransferase</fullName>
            <shortName evidence="7">PII uridylyltransferase</shortName>
            <shortName evidence="7">UTase</shortName>
            <ecNumber evidence="7">2.7.7.59</ecNumber>
        </recommendedName>
    </domain>
    <domain>
        <recommendedName>
            <fullName evidence="7">[Protein-PII]-UMP uridylyl-removing enzyme</fullName>
            <shortName evidence="7">UR</shortName>
            <ecNumber evidence="7">3.1.4.-</ecNumber>
        </recommendedName>
    </domain>
</protein>
<dbReference type="Proteomes" id="UP000002586">
    <property type="component" value="Chromosome"/>
</dbReference>
<dbReference type="GO" id="GO:0008081">
    <property type="term" value="F:phosphoric diester hydrolase activity"/>
    <property type="evidence" value="ECO:0007669"/>
    <property type="project" value="UniProtKB-UniRule"/>
</dbReference>
<comment type="catalytic activity">
    <reaction evidence="7">
        <text>[protein-PII]-uridylyl-L-tyrosine + H2O = [protein-PII]-L-tyrosine + UMP + H(+)</text>
        <dbReference type="Rhea" id="RHEA:48600"/>
        <dbReference type="Rhea" id="RHEA-COMP:12147"/>
        <dbReference type="Rhea" id="RHEA-COMP:12148"/>
        <dbReference type="ChEBI" id="CHEBI:15377"/>
        <dbReference type="ChEBI" id="CHEBI:15378"/>
        <dbReference type="ChEBI" id="CHEBI:46858"/>
        <dbReference type="ChEBI" id="CHEBI:57865"/>
        <dbReference type="ChEBI" id="CHEBI:90602"/>
    </reaction>
</comment>
<dbReference type="AlphaFoldDB" id="A0L7H9"/>
<reference evidence="11" key="1">
    <citation type="journal article" date="2009" name="Appl. Environ. Microbiol.">
        <title>Complete genome sequence of the chemolithoautotrophic marine magnetotactic coccus strain MC-1.</title>
        <authorList>
            <person name="Schubbe S."/>
            <person name="Williams T.J."/>
            <person name="Xie G."/>
            <person name="Kiss H.E."/>
            <person name="Brettin T.S."/>
            <person name="Martinez D."/>
            <person name="Ross C.A."/>
            <person name="Schuler D."/>
            <person name="Cox B.L."/>
            <person name="Nealson K.H."/>
            <person name="Bazylinski D.A."/>
        </authorList>
    </citation>
    <scope>NUCLEOTIDE SEQUENCE [LARGE SCALE GENOMIC DNA]</scope>
    <source>
        <strain evidence="11">ATCC BAA-1437 / JCM 17883 / MC-1</strain>
    </source>
</reference>
<evidence type="ECO:0000256" key="7">
    <source>
        <dbReference type="HAMAP-Rule" id="MF_00277"/>
    </source>
</evidence>
<dbReference type="Gene3D" id="1.10.3090.10">
    <property type="entry name" value="cca-adding enzyme, domain 2"/>
    <property type="match status" value="1"/>
</dbReference>
<dbReference type="SUPFAM" id="SSF81891">
    <property type="entry name" value="Poly A polymerase C-terminal region-like"/>
    <property type="match status" value="1"/>
</dbReference>
<comment type="activity regulation">
    <text evidence="7">Uridylyltransferase (UTase) activity is inhibited by glutamine, while glutamine activates uridylyl-removing (UR) activity.</text>
</comment>
<sequence length="924" mass="105859">MVALRITFLNGSIMHQDAKRPLINISELDEAITDAVRRHGPSPFESKGRQELVNIFKNALQMGREALRIEHECGATGRRIVKGHTFVMDLLLNRLHALVHGIAHQAVEEGAATLDEHPDERYAMVATGGYGRGELAPYSDIDLLFIIPDAAPSEITDKIEKVLYFLWDLGLDVGQAVRTLDECMAQANEEIENRTSMLESRFLAGNRALFKNFSEHFQERVLSDPARFLKEKLEEQSKRHERFGNSLFYLEPNIKENPGGLRDIHTLFWAAKYRYKVMRIKDLIPQQLITEEEYTTFTRAREFLWRIRNALHYTADRRDDRLTFGHQLTIAQDFGYRDREGMLGVEQFMRRYYQTAKQIHNLCQVFLHQYTVEHKDTELQRQPLEDCFVLEGNLLAVDSPNAFEQDPARMMILFEIAQRHGEAIHPNALRQITGHLALADRTFRVDERVTTSFRNILTAPNGVAWALRSMNNCGLLGRFIPEFGRIIGQTQHDLFHVYTVDEHSILAVEALRAIRAGRLMKELPLASELISRVRNPLVLLMAVLFHDIAKGRGGNHEIKGAIMAREVCPRLGLDRQATEQVAWLVRNHLIFSHTAFRRDINDPETVFQFARQMGGLENMDMLLLLTVSDIRAVGPNVWSEWKASLLRRLYNVTSQVIVRGLFKPEDMAELAAEQREATFELLMNDYPHNEVETYLERFYDDYFIGFETGAVAEHFRSLYGKFDEPLAVCFRTNPASHTTDMLIYCQDHPGLISRISGALAMESISILSANGNTTKDGMALDIFVIQDWQAQPVADLEKQQMVKQTLAKILSGKLHPDTHKAHKPKIRKEDHFMVPTAVNWDHHASEIYTIMEITTRNRFGLLHAVTRTLTEEGAQISTCKIATYGEKAIDVFYLKDLFGLKLNHNRCQRIERALHAALEAVEPE</sequence>
<dbReference type="CDD" id="cd04899">
    <property type="entry name" value="ACT_ACR-UUR-like_2"/>
    <property type="match status" value="1"/>
</dbReference>
<dbReference type="InterPro" id="IPR045865">
    <property type="entry name" value="ACT-like_dom_sf"/>
</dbReference>
<dbReference type="HOGENOM" id="CLU_012833_1_0_5"/>
<dbReference type="PROSITE" id="PS51831">
    <property type="entry name" value="HD"/>
    <property type="match status" value="1"/>
</dbReference>
<dbReference type="PIRSF" id="PIRSF006288">
    <property type="entry name" value="PII_uridyltransf"/>
    <property type="match status" value="1"/>
</dbReference>
<keyword evidence="5 7" id="KW-0460">Magnesium</keyword>
<keyword evidence="11" id="KW-1185">Reference proteome</keyword>
<dbReference type="STRING" id="156889.Mmc1_1411"/>
<keyword evidence="4 7" id="KW-0378">Hydrolase</keyword>
<feature type="domain" description="ACT" evidence="8">
    <location>
        <begin position="850"/>
        <end position="924"/>
    </location>
</feature>
<evidence type="ECO:0000259" key="8">
    <source>
        <dbReference type="PROSITE" id="PS51671"/>
    </source>
</evidence>
<comment type="caution">
    <text evidence="7">Lacks conserved residue(s) required for the propagation of feature annotation.</text>
</comment>
<dbReference type="InterPro" id="IPR043519">
    <property type="entry name" value="NT_sf"/>
</dbReference>
<dbReference type="HAMAP" id="MF_00277">
    <property type="entry name" value="PII_uridylyl_transf"/>
    <property type="match status" value="1"/>
</dbReference>
<dbReference type="CDD" id="cd05401">
    <property type="entry name" value="NT_GlnE_GlnD_like"/>
    <property type="match status" value="1"/>
</dbReference>
<dbReference type="Pfam" id="PF01909">
    <property type="entry name" value="NTP_transf_2"/>
    <property type="match status" value="1"/>
</dbReference>
<evidence type="ECO:0000256" key="3">
    <source>
        <dbReference type="ARBA" id="ARBA00022737"/>
    </source>
</evidence>
<dbReference type="SUPFAM" id="SSF81593">
    <property type="entry name" value="Nucleotidyltransferase substrate binding subunit/domain"/>
    <property type="match status" value="1"/>
</dbReference>
<dbReference type="InterPro" id="IPR013546">
    <property type="entry name" value="PII_UdlTrfase/GS_AdlTrfase"/>
</dbReference>
<dbReference type="GO" id="GO:0006808">
    <property type="term" value="P:regulation of nitrogen utilization"/>
    <property type="evidence" value="ECO:0007669"/>
    <property type="project" value="UniProtKB-UniRule"/>
</dbReference>
<feature type="region of interest" description="Uridylyltransferase" evidence="7">
    <location>
        <begin position="1"/>
        <end position="383"/>
    </location>
</feature>
<evidence type="ECO:0000313" key="11">
    <source>
        <dbReference type="Proteomes" id="UP000002586"/>
    </source>
</evidence>
<dbReference type="InterPro" id="IPR002912">
    <property type="entry name" value="ACT_dom"/>
</dbReference>
<evidence type="ECO:0000256" key="1">
    <source>
        <dbReference type="ARBA" id="ARBA00022679"/>
    </source>
</evidence>
<dbReference type="PANTHER" id="PTHR47320">
    <property type="entry name" value="BIFUNCTIONAL URIDYLYLTRANSFERASE/URIDYLYL-REMOVING ENZYME"/>
    <property type="match status" value="1"/>
</dbReference>
<dbReference type="Pfam" id="PF01966">
    <property type="entry name" value="HD"/>
    <property type="match status" value="1"/>
</dbReference>
<keyword evidence="6 7" id="KW-0511">Multifunctional enzyme</keyword>
<dbReference type="EC" id="2.7.7.59" evidence="7"/>
<evidence type="ECO:0000256" key="2">
    <source>
        <dbReference type="ARBA" id="ARBA00022695"/>
    </source>
</evidence>
<comment type="similarity">
    <text evidence="7">Belongs to the GlnD family.</text>
</comment>
<keyword evidence="2 7" id="KW-0548">Nucleotidyltransferase</keyword>
<evidence type="ECO:0000256" key="4">
    <source>
        <dbReference type="ARBA" id="ARBA00022801"/>
    </source>
</evidence>
<keyword evidence="1 7" id="KW-0808">Transferase</keyword>
<dbReference type="KEGG" id="mgm:Mmc1_1411"/>
<dbReference type="PANTHER" id="PTHR47320:SF1">
    <property type="entry name" value="BIFUNCTIONAL URIDYLYLTRANSFERASE_URIDYLYL-REMOVING ENZYME"/>
    <property type="match status" value="1"/>
</dbReference>
<dbReference type="Gene3D" id="3.30.460.10">
    <property type="entry name" value="Beta Polymerase, domain 2"/>
    <property type="match status" value="1"/>
</dbReference>
<comment type="catalytic activity">
    <reaction evidence="7">
        <text>[protein-PII]-L-tyrosine + UTP = [protein-PII]-uridylyl-L-tyrosine + diphosphate</text>
        <dbReference type="Rhea" id="RHEA:13673"/>
        <dbReference type="Rhea" id="RHEA-COMP:12147"/>
        <dbReference type="Rhea" id="RHEA-COMP:12148"/>
        <dbReference type="ChEBI" id="CHEBI:33019"/>
        <dbReference type="ChEBI" id="CHEBI:46398"/>
        <dbReference type="ChEBI" id="CHEBI:46858"/>
        <dbReference type="ChEBI" id="CHEBI:90602"/>
        <dbReference type="EC" id="2.7.7.59"/>
    </reaction>
</comment>
<dbReference type="eggNOG" id="COG2844">
    <property type="taxonomic scope" value="Bacteria"/>
</dbReference>
<feature type="domain" description="HD" evidence="9">
    <location>
        <begin position="500"/>
        <end position="622"/>
    </location>
</feature>
<evidence type="ECO:0000313" key="10">
    <source>
        <dbReference type="EMBL" id="ABK43922.1"/>
    </source>
</evidence>
<evidence type="ECO:0000259" key="9">
    <source>
        <dbReference type="PROSITE" id="PS51831"/>
    </source>
</evidence>
<dbReference type="SUPFAM" id="SSF81301">
    <property type="entry name" value="Nucleotidyltransferase"/>
    <property type="match status" value="1"/>
</dbReference>
<dbReference type="SUPFAM" id="SSF55021">
    <property type="entry name" value="ACT-like"/>
    <property type="match status" value="2"/>
</dbReference>
<dbReference type="PROSITE" id="PS51671">
    <property type="entry name" value="ACT"/>
    <property type="match status" value="2"/>
</dbReference>
<accession>A0L7H9</accession>
<dbReference type="GO" id="GO:0008773">
    <property type="term" value="F:[protein-PII] uridylyltransferase activity"/>
    <property type="evidence" value="ECO:0007669"/>
    <property type="project" value="UniProtKB-UniRule"/>
</dbReference>
<dbReference type="InterPro" id="IPR003607">
    <property type="entry name" value="HD/PDEase_dom"/>
</dbReference>
<organism evidence="10 11">
    <name type="scientific">Magnetococcus marinus (strain ATCC BAA-1437 / JCM 17883 / MC-1)</name>
    <dbReference type="NCBI Taxonomy" id="156889"/>
    <lineage>
        <taxon>Bacteria</taxon>
        <taxon>Pseudomonadati</taxon>
        <taxon>Pseudomonadota</taxon>
        <taxon>Magnetococcia</taxon>
        <taxon>Magnetococcales</taxon>
        <taxon>Magnetococcaceae</taxon>
        <taxon>Magnetococcus</taxon>
    </lineage>
</organism>
<dbReference type="CDD" id="cd04900">
    <property type="entry name" value="ACT_UUR-like_1"/>
    <property type="match status" value="1"/>
</dbReference>
<comment type="function">
    <text evidence="7">Modifies, by uridylylation and deuridylylation, the PII regulatory proteins (GlnB and homologs), in response to the nitrogen status of the cell that GlnD senses through the glutamine level. Under low glutamine levels, catalyzes the conversion of the PII proteins and UTP to PII-UMP and PPi, while under higher glutamine levels, GlnD hydrolyzes PII-UMP to PII and UMP (deuridylylation). Thus, controls uridylylation state and activity of the PII proteins, and plays an important role in the regulation of nitrogen assimilation and metabolism.</text>
</comment>
<dbReference type="Pfam" id="PF08335">
    <property type="entry name" value="GlnD_UR_UTase"/>
    <property type="match status" value="1"/>
</dbReference>
<dbReference type="NCBIfam" id="TIGR01693">
    <property type="entry name" value="UTase_glnD"/>
    <property type="match status" value="1"/>
</dbReference>
<dbReference type="InterPro" id="IPR002934">
    <property type="entry name" value="Polymerase_NTP_transf_dom"/>
</dbReference>
<dbReference type="InterPro" id="IPR010043">
    <property type="entry name" value="UTase/UR"/>
</dbReference>
<dbReference type="SMART" id="SM00471">
    <property type="entry name" value="HDc"/>
    <property type="match status" value="1"/>
</dbReference>